<keyword evidence="5" id="KW-0547">Nucleotide-binding</keyword>
<dbReference type="InterPro" id="IPR011102">
    <property type="entry name" value="Sig_transdc_His_kinase_HWE"/>
</dbReference>
<dbReference type="Gene3D" id="3.30.565.10">
    <property type="entry name" value="Histidine kinase-like ATPase, C-terminal domain"/>
    <property type="match status" value="1"/>
</dbReference>
<evidence type="ECO:0000256" key="7">
    <source>
        <dbReference type="ARBA" id="ARBA00022840"/>
    </source>
</evidence>
<dbReference type="PANTHER" id="PTHR41523">
    <property type="entry name" value="TWO-COMPONENT SYSTEM SENSOR PROTEIN"/>
    <property type="match status" value="1"/>
</dbReference>
<dbReference type="SMART" id="SM00091">
    <property type="entry name" value="PAS"/>
    <property type="match status" value="1"/>
</dbReference>
<dbReference type="NCBIfam" id="TIGR00229">
    <property type="entry name" value="sensory_box"/>
    <property type="match status" value="1"/>
</dbReference>
<dbReference type="Gene3D" id="3.30.450.20">
    <property type="entry name" value="PAS domain"/>
    <property type="match status" value="1"/>
</dbReference>
<evidence type="ECO:0000256" key="5">
    <source>
        <dbReference type="ARBA" id="ARBA00022741"/>
    </source>
</evidence>
<proteinExistence type="predicted"/>
<feature type="domain" description="Signal transduction histidine kinase HWE region" evidence="9">
    <location>
        <begin position="210"/>
        <end position="285"/>
    </location>
</feature>
<dbReference type="SMART" id="SM00911">
    <property type="entry name" value="HWE_HK"/>
    <property type="match status" value="1"/>
</dbReference>
<dbReference type="Pfam" id="PF08448">
    <property type="entry name" value="PAS_4"/>
    <property type="match status" value="1"/>
</dbReference>
<evidence type="ECO:0000256" key="6">
    <source>
        <dbReference type="ARBA" id="ARBA00022777"/>
    </source>
</evidence>
<reference evidence="10 11" key="1">
    <citation type="submission" date="2018-08" db="EMBL/GenBank/DDBJ databases">
        <title>Altererythrobacter sp.Ery1 and Ery12, the genome sequencing of novel strains in genus Alterythrobacter.</title>
        <authorList>
            <person name="Cheng H."/>
            <person name="Wu Y.-H."/>
            <person name="Fang C."/>
            <person name="Xu X.-W."/>
        </authorList>
    </citation>
    <scope>NUCLEOTIDE SEQUENCE [LARGE SCALE GENOMIC DNA]</scope>
    <source>
        <strain evidence="10 11">Ery1</strain>
    </source>
</reference>
<feature type="domain" description="PAS" evidence="8">
    <location>
        <begin position="85"/>
        <end position="152"/>
    </location>
</feature>
<dbReference type="InterPro" id="IPR013656">
    <property type="entry name" value="PAS_4"/>
</dbReference>
<accession>A0A418NHQ3</accession>
<dbReference type="AlphaFoldDB" id="A0A418NHQ3"/>
<evidence type="ECO:0000259" key="9">
    <source>
        <dbReference type="SMART" id="SM00911"/>
    </source>
</evidence>
<dbReference type="CDD" id="cd00130">
    <property type="entry name" value="PAS"/>
    <property type="match status" value="1"/>
</dbReference>
<evidence type="ECO:0000256" key="4">
    <source>
        <dbReference type="ARBA" id="ARBA00022679"/>
    </source>
</evidence>
<dbReference type="SUPFAM" id="SSF55785">
    <property type="entry name" value="PYP-like sensor domain (PAS domain)"/>
    <property type="match status" value="1"/>
</dbReference>
<keyword evidence="3" id="KW-0597">Phosphoprotein</keyword>
<dbReference type="OrthoDB" id="9760752at2"/>
<keyword evidence="6" id="KW-0418">Kinase</keyword>
<organism evidence="10 11">
    <name type="scientific">Pelagerythrobacter aerophilus</name>
    <dbReference type="NCBI Taxonomy" id="2306995"/>
    <lineage>
        <taxon>Bacteria</taxon>
        <taxon>Pseudomonadati</taxon>
        <taxon>Pseudomonadota</taxon>
        <taxon>Alphaproteobacteria</taxon>
        <taxon>Sphingomonadales</taxon>
        <taxon>Erythrobacteraceae</taxon>
        <taxon>Pelagerythrobacter</taxon>
    </lineage>
</organism>
<dbReference type="GO" id="GO:0004673">
    <property type="term" value="F:protein histidine kinase activity"/>
    <property type="evidence" value="ECO:0007669"/>
    <property type="project" value="UniProtKB-EC"/>
</dbReference>
<keyword evidence="4" id="KW-0808">Transferase</keyword>
<evidence type="ECO:0000313" key="11">
    <source>
        <dbReference type="Proteomes" id="UP000285092"/>
    </source>
</evidence>
<dbReference type="GO" id="GO:0005524">
    <property type="term" value="F:ATP binding"/>
    <property type="evidence" value="ECO:0007669"/>
    <property type="project" value="UniProtKB-KW"/>
</dbReference>
<dbReference type="Proteomes" id="UP000285092">
    <property type="component" value="Unassembled WGS sequence"/>
</dbReference>
<dbReference type="EC" id="2.7.13.3" evidence="2"/>
<sequence length="390" mass="43011">MRPGASRFARCGRAGWACRSRIRSSRRTVAASGGSRAQTARQPAARFFARRVIPCNYAILLHSGVNRGNPMIPREVLGAFDEFGPLLGAVLDQTHDCIKLLDPDGTIRYVNERGAIAMELRAPAELIGQRWVERWPGEMRAVVEQALEEARSSEVARFTGSRTIGGKPSWWDVTVTPVRLAQATEYLLVIARDMTAEVEERRRAEAVSAEMRHRLRNAMAIASALVHMGARGKPELQAFADEVAFRFAQLGRVQELVLDSAPNKSLKQVVTLLGNVYDNLEIGPMPEIELEDATMQALALAFGELATNSLKYGALKDGTAVRVTGQLADGELQLTWQEETALAPRRAGGQGLDLIDRIMRASGGRIERRVEDHRFTVRAIFPVQPPHEAT</sequence>
<dbReference type="EMBL" id="QXFK01000016">
    <property type="protein sequence ID" value="RIV78174.1"/>
    <property type="molecule type" value="Genomic_DNA"/>
</dbReference>
<dbReference type="InterPro" id="IPR036890">
    <property type="entry name" value="HATPase_C_sf"/>
</dbReference>
<comment type="caution">
    <text evidence="10">The sequence shown here is derived from an EMBL/GenBank/DDBJ whole genome shotgun (WGS) entry which is preliminary data.</text>
</comment>
<keyword evidence="7" id="KW-0067">ATP-binding</keyword>
<dbReference type="PANTHER" id="PTHR41523:SF7">
    <property type="entry name" value="HISTIDINE KINASE"/>
    <property type="match status" value="1"/>
</dbReference>
<evidence type="ECO:0000256" key="2">
    <source>
        <dbReference type="ARBA" id="ARBA00012438"/>
    </source>
</evidence>
<comment type="catalytic activity">
    <reaction evidence="1">
        <text>ATP + protein L-histidine = ADP + protein N-phospho-L-histidine.</text>
        <dbReference type="EC" id="2.7.13.3"/>
    </reaction>
</comment>
<dbReference type="InterPro" id="IPR000014">
    <property type="entry name" value="PAS"/>
</dbReference>
<protein>
    <recommendedName>
        <fullName evidence="2">histidine kinase</fullName>
        <ecNumber evidence="2">2.7.13.3</ecNumber>
    </recommendedName>
</protein>
<evidence type="ECO:0000256" key="1">
    <source>
        <dbReference type="ARBA" id="ARBA00000085"/>
    </source>
</evidence>
<keyword evidence="11" id="KW-1185">Reference proteome</keyword>
<evidence type="ECO:0000259" key="8">
    <source>
        <dbReference type="SMART" id="SM00091"/>
    </source>
</evidence>
<evidence type="ECO:0000313" key="10">
    <source>
        <dbReference type="EMBL" id="RIV78174.1"/>
    </source>
</evidence>
<evidence type="ECO:0000256" key="3">
    <source>
        <dbReference type="ARBA" id="ARBA00022553"/>
    </source>
</evidence>
<dbReference type="InterPro" id="IPR035965">
    <property type="entry name" value="PAS-like_dom_sf"/>
</dbReference>
<gene>
    <name evidence="10" type="ORF">D2V04_09895</name>
</gene>
<name>A0A418NHQ3_9SPHN</name>
<dbReference type="Pfam" id="PF07536">
    <property type="entry name" value="HWE_HK"/>
    <property type="match status" value="1"/>
</dbReference>